<dbReference type="InterPro" id="IPR050425">
    <property type="entry name" value="NAD(P)_dehydrat-like"/>
</dbReference>
<feature type="domain" description="NAD-dependent epimerase/dehydratase" evidence="3">
    <location>
        <begin position="12"/>
        <end position="209"/>
    </location>
</feature>
<comment type="similarity">
    <text evidence="2">Belongs to the NAD(P)-dependent epimerase/dehydratase family. Dihydroflavonol-4-reductase subfamily.</text>
</comment>
<dbReference type="GeneID" id="19114278"/>
<evidence type="ECO:0000259" key="3">
    <source>
        <dbReference type="Pfam" id="PF01370"/>
    </source>
</evidence>
<keyword evidence="5" id="KW-1185">Reference proteome</keyword>
<evidence type="ECO:0000313" key="4">
    <source>
        <dbReference type="EMBL" id="EMC96944.1"/>
    </source>
</evidence>
<dbReference type="Proteomes" id="UP000011761">
    <property type="component" value="Unassembled WGS sequence"/>
</dbReference>
<accession>M2NCN5</accession>
<dbReference type="STRING" id="717646.M2NCN5"/>
<sequence length="359" mass="38178">MSDSVIPTGSLVLITGATGSVGGAVADEVLKAGYKVRAVIRNQQKGKYLEEAFHERYGKDAFHTVLVEDLTVPGALDEAMKDCAGVIHTASDVTFRDDPNLVITPVVEMAKNVLASAAKTPTIKRFVFTSSSSAVPPVAQEGHITPASWLPDDVIDMAWSKPYGGMEKSGAIYTASKILGERACWDFVRDNKPHFEFNSIVPNAHIGAFIHPKLISSVNGMILGVWHGDESGTRFLAMMGPQAAINLEDSGKLHLAALILPEIKSERLLAFGEGFTADDVLDAMHTIDPSRKLPAKAGGLPRAKATVDMSRSMEALAKMGKPQLTGLVESVRQNVTSLPEDADIKGAMAGIFGGASLQG</sequence>
<dbReference type="OrthoDB" id="2735536at2759"/>
<dbReference type="HOGENOM" id="CLU_007383_9_2_1"/>
<dbReference type="KEGG" id="bcom:BAUCODRAFT_433600"/>
<dbReference type="Pfam" id="PF01370">
    <property type="entry name" value="Epimerase"/>
    <property type="match status" value="1"/>
</dbReference>
<dbReference type="AlphaFoldDB" id="M2NCN5"/>
<proteinExistence type="inferred from homology"/>
<protein>
    <recommendedName>
        <fullName evidence="3">NAD-dependent epimerase/dehydratase domain-containing protein</fullName>
    </recommendedName>
</protein>
<dbReference type="InterPro" id="IPR036291">
    <property type="entry name" value="NAD(P)-bd_dom_sf"/>
</dbReference>
<keyword evidence="1" id="KW-0560">Oxidoreductase</keyword>
<dbReference type="Gene3D" id="3.40.50.720">
    <property type="entry name" value="NAD(P)-binding Rossmann-like Domain"/>
    <property type="match status" value="1"/>
</dbReference>
<organism evidence="4 5">
    <name type="scientific">Baudoinia panamericana (strain UAMH 10762)</name>
    <name type="common">Angels' share fungus</name>
    <name type="synonym">Baudoinia compniacensis (strain UAMH 10762)</name>
    <dbReference type="NCBI Taxonomy" id="717646"/>
    <lineage>
        <taxon>Eukaryota</taxon>
        <taxon>Fungi</taxon>
        <taxon>Dikarya</taxon>
        <taxon>Ascomycota</taxon>
        <taxon>Pezizomycotina</taxon>
        <taxon>Dothideomycetes</taxon>
        <taxon>Dothideomycetidae</taxon>
        <taxon>Mycosphaerellales</taxon>
        <taxon>Teratosphaeriaceae</taxon>
        <taxon>Baudoinia</taxon>
    </lineage>
</organism>
<evidence type="ECO:0000256" key="1">
    <source>
        <dbReference type="ARBA" id="ARBA00023002"/>
    </source>
</evidence>
<dbReference type="PANTHER" id="PTHR10366:SF562">
    <property type="entry name" value="ALDEHYDE REDUCTASE II (AFU_ORTHOLOGUE AFUA_1G11360)"/>
    <property type="match status" value="1"/>
</dbReference>
<reference evidence="4 5" key="1">
    <citation type="journal article" date="2012" name="PLoS Pathog.">
        <title>Diverse lifestyles and strategies of plant pathogenesis encoded in the genomes of eighteen Dothideomycetes fungi.</title>
        <authorList>
            <person name="Ohm R.A."/>
            <person name="Feau N."/>
            <person name="Henrissat B."/>
            <person name="Schoch C.L."/>
            <person name="Horwitz B.A."/>
            <person name="Barry K.W."/>
            <person name="Condon B.J."/>
            <person name="Copeland A.C."/>
            <person name="Dhillon B."/>
            <person name="Glaser F."/>
            <person name="Hesse C.N."/>
            <person name="Kosti I."/>
            <person name="LaButti K."/>
            <person name="Lindquist E.A."/>
            <person name="Lucas S."/>
            <person name="Salamov A.A."/>
            <person name="Bradshaw R.E."/>
            <person name="Ciuffetti L."/>
            <person name="Hamelin R.C."/>
            <person name="Kema G.H.J."/>
            <person name="Lawrence C."/>
            <person name="Scott J.A."/>
            <person name="Spatafora J.W."/>
            <person name="Turgeon B.G."/>
            <person name="de Wit P.J.G.M."/>
            <person name="Zhong S."/>
            <person name="Goodwin S.B."/>
            <person name="Grigoriev I.V."/>
        </authorList>
    </citation>
    <scope>NUCLEOTIDE SEQUENCE [LARGE SCALE GENOMIC DNA]</scope>
    <source>
        <strain evidence="4 5">UAMH 10762</strain>
    </source>
</reference>
<evidence type="ECO:0000256" key="2">
    <source>
        <dbReference type="ARBA" id="ARBA00023445"/>
    </source>
</evidence>
<dbReference type="InterPro" id="IPR001509">
    <property type="entry name" value="Epimerase_deHydtase"/>
</dbReference>
<dbReference type="OMA" id="IKHVQRF"/>
<dbReference type="eggNOG" id="KOG1502">
    <property type="taxonomic scope" value="Eukaryota"/>
</dbReference>
<dbReference type="GO" id="GO:0016616">
    <property type="term" value="F:oxidoreductase activity, acting on the CH-OH group of donors, NAD or NADP as acceptor"/>
    <property type="evidence" value="ECO:0007669"/>
    <property type="project" value="TreeGrafter"/>
</dbReference>
<dbReference type="SUPFAM" id="SSF51735">
    <property type="entry name" value="NAD(P)-binding Rossmann-fold domains"/>
    <property type="match status" value="1"/>
</dbReference>
<evidence type="ECO:0000313" key="5">
    <source>
        <dbReference type="Proteomes" id="UP000011761"/>
    </source>
</evidence>
<name>M2NCN5_BAUPA</name>
<dbReference type="RefSeq" id="XP_007675564.1">
    <property type="nucleotide sequence ID" value="XM_007677374.1"/>
</dbReference>
<dbReference type="PANTHER" id="PTHR10366">
    <property type="entry name" value="NAD DEPENDENT EPIMERASE/DEHYDRATASE"/>
    <property type="match status" value="1"/>
</dbReference>
<gene>
    <name evidence="4" type="ORF">BAUCODRAFT_433600</name>
</gene>
<dbReference type="EMBL" id="KB445554">
    <property type="protein sequence ID" value="EMC96944.1"/>
    <property type="molecule type" value="Genomic_DNA"/>
</dbReference>